<comment type="similarity">
    <text evidence="6">Belongs to the azoreductase type 1 family.</text>
</comment>
<evidence type="ECO:0000313" key="9">
    <source>
        <dbReference type="Proteomes" id="UP001597294"/>
    </source>
</evidence>
<dbReference type="SUPFAM" id="SSF52218">
    <property type="entry name" value="Flavoproteins"/>
    <property type="match status" value="1"/>
</dbReference>
<dbReference type="EC" id="1.7.1.17" evidence="6"/>
<dbReference type="EMBL" id="JBHUII010000001">
    <property type="protein sequence ID" value="MFD2204217.1"/>
    <property type="molecule type" value="Genomic_DNA"/>
</dbReference>
<dbReference type="InterPro" id="IPR029039">
    <property type="entry name" value="Flavoprotein-like_sf"/>
</dbReference>
<name>A0ABW5BDQ2_9PROT</name>
<evidence type="ECO:0000256" key="6">
    <source>
        <dbReference type="HAMAP-Rule" id="MF_01216"/>
    </source>
</evidence>
<feature type="binding site" evidence="6">
    <location>
        <position position="11"/>
    </location>
    <ligand>
        <name>FMN</name>
        <dbReference type="ChEBI" id="CHEBI:58210"/>
    </ligand>
</feature>
<gene>
    <name evidence="6" type="primary">azoR</name>
    <name evidence="8" type="ORF">ACFSKO_01265</name>
</gene>
<sequence length="202" mass="21989">MSKNLLVINSSPLSEGSKSRALTDTFAKEWRLKNTEVSIVERDLSKTELGHLDEPTIGAFYTPEDQLNDDQKKRVALSNTLVDELIKADTIIIGAPMHNFSIPSTLKSYIDLVARVGKTFSYTEKGPKGLLKGKKAYVLTATGGDYRDGSPASGMNFVDPYLRTVLGFLGISDVEFISAINSAKSDEGLSQAQELLKQTIAA</sequence>
<evidence type="ECO:0000256" key="4">
    <source>
        <dbReference type="ARBA" id="ARBA00023027"/>
    </source>
</evidence>
<reference evidence="9" key="1">
    <citation type="journal article" date="2019" name="Int. J. Syst. Evol. Microbiol.">
        <title>The Global Catalogue of Microorganisms (GCM) 10K type strain sequencing project: providing services to taxonomists for standard genome sequencing and annotation.</title>
        <authorList>
            <consortium name="The Broad Institute Genomics Platform"/>
            <consortium name="The Broad Institute Genome Sequencing Center for Infectious Disease"/>
            <person name="Wu L."/>
            <person name="Ma J."/>
        </authorList>
    </citation>
    <scope>NUCLEOTIDE SEQUENCE [LARGE SCALE GENOMIC DNA]</scope>
    <source>
        <strain evidence="9">CGMCC 4.7192</strain>
    </source>
</reference>
<comment type="catalytic activity">
    <reaction evidence="6">
        <text>2 a quinone + NADH + H(+) = 2 a 1,4-benzosemiquinone + NAD(+)</text>
        <dbReference type="Rhea" id="RHEA:65952"/>
        <dbReference type="ChEBI" id="CHEBI:15378"/>
        <dbReference type="ChEBI" id="CHEBI:57540"/>
        <dbReference type="ChEBI" id="CHEBI:57945"/>
        <dbReference type="ChEBI" id="CHEBI:132124"/>
        <dbReference type="ChEBI" id="CHEBI:134225"/>
    </reaction>
</comment>
<comment type="caution">
    <text evidence="6">Lacks conserved residue(s) required for the propagation of feature annotation.</text>
</comment>
<keyword evidence="2 6" id="KW-0288">FMN</keyword>
<comment type="function">
    <text evidence="6">Quinone reductase that provides resistance to thiol-specific stress caused by electrophilic quinones.</text>
</comment>
<dbReference type="Gene3D" id="3.40.50.360">
    <property type="match status" value="1"/>
</dbReference>
<evidence type="ECO:0000256" key="1">
    <source>
        <dbReference type="ARBA" id="ARBA00022630"/>
    </source>
</evidence>
<comment type="cofactor">
    <cofactor evidence="6">
        <name>FMN</name>
        <dbReference type="ChEBI" id="CHEBI:58210"/>
    </cofactor>
    <text evidence="6">Binds 1 FMN per subunit.</text>
</comment>
<keyword evidence="1 6" id="KW-0285">Flavoprotein</keyword>
<evidence type="ECO:0000313" key="8">
    <source>
        <dbReference type="EMBL" id="MFD2204217.1"/>
    </source>
</evidence>
<keyword evidence="4 6" id="KW-0520">NAD</keyword>
<organism evidence="8 9">
    <name type="scientific">Kiloniella antarctica</name>
    <dbReference type="NCBI Taxonomy" id="1550907"/>
    <lineage>
        <taxon>Bacteria</taxon>
        <taxon>Pseudomonadati</taxon>
        <taxon>Pseudomonadota</taxon>
        <taxon>Alphaproteobacteria</taxon>
        <taxon>Rhodospirillales</taxon>
        <taxon>Kiloniellaceae</taxon>
        <taxon>Kiloniella</taxon>
    </lineage>
</organism>
<keyword evidence="9" id="KW-1185">Reference proteome</keyword>
<dbReference type="Proteomes" id="UP001597294">
    <property type="component" value="Unassembled WGS sequence"/>
</dbReference>
<comment type="catalytic activity">
    <reaction evidence="5">
        <text>N,N-dimethyl-1,4-phenylenediamine + anthranilate + 2 NAD(+) = 2-(4-dimethylaminophenyl)diazenylbenzoate + 2 NADH + 2 H(+)</text>
        <dbReference type="Rhea" id="RHEA:55872"/>
        <dbReference type="ChEBI" id="CHEBI:15378"/>
        <dbReference type="ChEBI" id="CHEBI:15783"/>
        <dbReference type="ChEBI" id="CHEBI:16567"/>
        <dbReference type="ChEBI" id="CHEBI:57540"/>
        <dbReference type="ChEBI" id="CHEBI:57945"/>
        <dbReference type="ChEBI" id="CHEBI:71579"/>
        <dbReference type="EC" id="1.7.1.17"/>
    </reaction>
    <physiologicalReaction direction="right-to-left" evidence="5">
        <dbReference type="Rhea" id="RHEA:55874"/>
    </physiologicalReaction>
</comment>
<dbReference type="EC" id="1.6.5.-" evidence="6"/>
<proteinExistence type="inferred from homology"/>
<dbReference type="Pfam" id="PF02525">
    <property type="entry name" value="Flavodoxin_2"/>
    <property type="match status" value="1"/>
</dbReference>
<dbReference type="InterPro" id="IPR023048">
    <property type="entry name" value="NADH:quinone_OxRdtase_FMN_depd"/>
</dbReference>
<comment type="caution">
    <text evidence="8">The sequence shown here is derived from an EMBL/GenBank/DDBJ whole genome shotgun (WGS) entry which is preliminary data.</text>
</comment>
<dbReference type="PANTHER" id="PTHR43741">
    <property type="entry name" value="FMN-DEPENDENT NADH-AZOREDUCTASE 1"/>
    <property type="match status" value="1"/>
</dbReference>
<dbReference type="InterPro" id="IPR050104">
    <property type="entry name" value="FMN-dep_NADH:Q_OxRdtase_AzoR1"/>
</dbReference>
<accession>A0ABW5BDQ2</accession>
<evidence type="ECO:0000256" key="2">
    <source>
        <dbReference type="ARBA" id="ARBA00022643"/>
    </source>
</evidence>
<evidence type="ECO:0000256" key="5">
    <source>
        <dbReference type="ARBA" id="ARBA00048542"/>
    </source>
</evidence>
<dbReference type="PANTHER" id="PTHR43741:SF2">
    <property type="entry name" value="FMN-DEPENDENT NADH:QUINONE OXIDOREDUCTASE"/>
    <property type="match status" value="1"/>
</dbReference>
<dbReference type="InterPro" id="IPR003680">
    <property type="entry name" value="Flavodoxin_fold"/>
</dbReference>
<dbReference type="HAMAP" id="MF_01216">
    <property type="entry name" value="Azoreductase_type1"/>
    <property type="match status" value="1"/>
</dbReference>
<evidence type="ECO:0000259" key="7">
    <source>
        <dbReference type="Pfam" id="PF02525"/>
    </source>
</evidence>
<comment type="subunit">
    <text evidence="6">Homodimer.</text>
</comment>
<comment type="function">
    <text evidence="6">Also exhibits azoreductase activity. Catalyzes the reductive cleavage of the azo bond in aromatic azo compounds to the corresponding amines.</text>
</comment>
<evidence type="ECO:0000256" key="3">
    <source>
        <dbReference type="ARBA" id="ARBA00023002"/>
    </source>
</evidence>
<protein>
    <recommendedName>
        <fullName evidence="6">FMN dependent NADH:quinone oxidoreductase</fullName>
        <ecNumber evidence="6">1.6.5.-</ecNumber>
    </recommendedName>
    <alternativeName>
        <fullName evidence="6">Azo-dye reductase</fullName>
    </alternativeName>
    <alternativeName>
        <fullName evidence="6">FMN-dependent NADH-azo compound oxidoreductase</fullName>
    </alternativeName>
    <alternativeName>
        <fullName evidence="6">FMN-dependent NADH-azoreductase</fullName>
        <ecNumber evidence="6">1.7.1.17</ecNumber>
    </alternativeName>
</protein>
<dbReference type="RefSeq" id="WP_380247563.1">
    <property type="nucleotide sequence ID" value="NZ_JBHUII010000001.1"/>
</dbReference>
<feature type="binding site" evidence="6">
    <location>
        <begin position="17"/>
        <end position="19"/>
    </location>
    <ligand>
        <name>FMN</name>
        <dbReference type="ChEBI" id="CHEBI:58210"/>
    </ligand>
</feature>
<keyword evidence="3 6" id="KW-0560">Oxidoreductase</keyword>
<feature type="domain" description="Flavodoxin-like fold" evidence="7">
    <location>
        <begin position="3"/>
        <end position="197"/>
    </location>
</feature>